<gene>
    <name evidence="1" type="ORF">MLD38_004792</name>
</gene>
<accession>A0ACB9SA51</accession>
<organism evidence="1 2">
    <name type="scientific">Melastoma candidum</name>
    <dbReference type="NCBI Taxonomy" id="119954"/>
    <lineage>
        <taxon>Eukaryota</taxon>
        <taxon>Viridiplantae</taxon>
        <taxon>Streptophyta</taxon>
        <taxon>Embryophyta</taxon>
        <taxon>Tracheophyta</taxon>
        <taxon>Spermatophyta</taxon>
        <taxon>Magnoliopsida</taxon>
        <taxon>eudicotyledons</taxon>
        <taxon>Gunneridae</taxon>
        <taxon>Pentapetalae</taxon>
        <taxon>rosids</taxon>
        <taxon>malvids</taxon>
        <taxon>Myrtales</taxon>
        <taxon>Melastomataceae</taxon>
        <taxon>Melastomatoideae</taxon>
        <taxon>Melastomateae</taxon>
        <taxon>Melastoma</taxon>
    </lineage>
</organism>
<sequence>MMQDGPIDYAVFQLSPRRSRCELLISSNGNTEKLASGLVKPFVAQLKVAEDQFMKMVQHIKLELGKKDHGKTWFTRGTMERFVRFVSTPEILELAGNFDAEMSQLEAARKIYLQGQESPHSTSSGEDEAGVARAADATKKELLRAIDVRLAAVRQQLATAYARACTAGFHRDSVSELMLFADFFGADRLNEACAKFLSLCHRRPDQLLEWRTITNEQIRSSHESDMSIDDTAEDLIIPMEQNLINQNSSFMDQESHASRKGEINLDQSKTSISDQLKSFSSFVSDRKNDGRRIEENDKKDQPSIAVPVQSSQTARRLSVQDRINLFENKQKETVGSGSGSKPVVSKSAELRRMSSDVSAAPSAVEKAVSRRWSGPSDMRIDFNVDKRDYGHSPESMTSSTSVSQAEGHAASTPSEDTHHKGYNDCSGSTKFDGKSLKAEIIDTELENQSDLSSNTLPLDKAEGSNVREISVDGLASPQPRSSVTEQQRESNCEEKTEQKAESLLGSGDGNAKEQVESEVQLMGFAQEINAIGFGDKAASVSSAFDALGNSDHSSRKNETGRVLDHDRLKGTRASRSKIRGLHGHSRSFSGQLEGPSVLKLRETPEKVSGGGKLAEQPRERSYAGEFEGAPREVGSEDSSMQKNKPSKTVPVGSELIKRVQVHREDGAFSSANSKPTLSSRKVSESLDSPSIAPSTQSDQPHRARQSKGNQELNDELKMKADELEKLFAEHKLRASGDQSGSARRSKPADSMDSLSTSKLRKSSLTEAAPGSLPEKSTVPEAKGRASSISSFTTPLKLADLEESSNTLGRNLSDLSYSDKSRGKFYEKYTKRRDAKLKEEWGSKGAEKEAKLKAMHDKLEESTAEMKAKFAGSAERQQSLQTACQSADRVRSFSWRSNVTKQQMDLNQNEKKEVSMFSELDSQDDVFSEPHGGVLVSRSIQTKMPLPSHDLDSSNTHSAAISRSSVKPLYTSGRRKTPSDNPLAQSVPNFSEFKKENTKPSSGSGVSKVAPRTQVRSSAQSRSINEATPLVKEVETKQMQSVWKGSTDPGDCAEFSSSKFKGSTLEGNSAMAARKVRDMRLKTAPASEAITDEGFVDVESMADHMLIMTGGGDDDEPETVAVPNLGGTMHDGKTRMSAESDYSLKSGFGNDDSLTSLSWAHPALAADLAASVSLKYQAGDLLRDSPNESPLSWNSRVHHLFGYPHDASDIDSSVDSPVGSPASWNSHILGQTEGDSARMRKKWGSASNPLFAANTSHGHSHKDATKGFKRLLKFGRKNRGTESLVDWISVTTSEGDDDTEDGRDYANRSLEDLRKSRMGFQQGHPSDENLNENELLNENVETLHSSIPAPPANFKLQEDLISGSSLKAPKFFFSLSTTFRSKGSDAKPR</sequence>
<keyword evidence="2" id="KW-1185">Reference proteome</keyword>
<comment type="caution">
    <text evidence="1">The sequence shown here is derived from an EMBL/GenBank/DDBJ whole genome shotgun (WGS) entry which is preliminary data.</text>
</comment>
<evidence type="ECO:0000313" key="2">
    <source>
        <dbReference type="Proteomes" id="UP001057402"/>
    </source>
</evidence>
<evidence type="ECO:0000313" key="1">
    <source>
        <dbReference type="EMBL" id="KAI4386916.1"/>
    </source>
</evidence>
<name>A0ACB9SA51_9MYRT</name>
<dbReference type="EMBL" id="CM042881">
    <property type="protein sequence ID" value="KAI4386916.1"/>
    <property type="molecule type" value="Genomic_DNA"/>
</dbReference>
<reference evidence="2" key="1">
    <citation type="journal article" date="2023" name="Front. Plant Sci.">
        <title>Chromosomal-level genome assembly of Melastoma candidum provides insights into trichome evolution.</title>
        <authorList>
            <person name="Zhong Y."/>
            <person name="Wu W."/>
            <person name="Sun C."/>
            <person name="Zou P."/>
            <person name="Liu Y."/>
            <person name="Dai S."/>
            <person name="Zhou R."/>
        </authorList>
    </citation>
    <scope>NUCLEOTIDE SEQUENCE [LARGE SCALE GENOMIC DNA]</scope>
</reference>
<proteinExistence type="predicted"/>
<dbReference type="Proteomes" id="UP001057402">
    <property type="component" value="Chromosome 2"/>
</dbReference>
<protein>
    <submittedName>
        <fullName evidence="1">Uncharacterized protein</fullName>
    </submittedName>
</protein>